<accession>M5AEE2</accession>
<dbReference type="KEGG" id="lbk:LVISKB_1484"/>
<proteinExistence type="predicted"/>
<name>M5AEE2_LEVBR</name>
<gene>
    <name evidence="1" type="ORF">LVISKB_1484</name>
</gene>
<dbReference type="AlphaFoldDB" id="M5AEE2"/>
<sequence>MPLVMGLFAVMYFATANRIYLSPNGQSLILITN</sequence>
<protein>
    <submittedName>
        <fullName evidence="1">Uncharacterized protein</fullName>
    </submittedName>
</protein>
<organism evidence="1 2">
    <name type="scientific">Levilactobacillus brevis KB290</name>
    <dbReference type="NCBI Taxonomy" id="1001583"/>
    <lineage>
        <taxon>Bacteria</taxon>
        <taxon>Bacillati</taxon>
        <taxon>Bacillota</taxon>
        <taxon>Bacilli</taxon>
        <taxon>Lactobacillales</taxon>
        <taxon>Lactobacillaceae</taxon>
        <taxon>Levilactobacillus</taxon>
    </lineage>
</organism>
<reference evidence="1 2" key="1">
    <citation type="journal article" date="2013" name="PLoS ONE">
        <title>Genomic Analysis by Deep Sequencing of the Probiotic Lactobacillus brevis KB290 Harboring Nine Plasmids Reveals Genomic Stability.</title>
        <authorList>
            <person name="Fukao M."/>
            <person name="Oshima K."/>
            <person name="Morita H."/>
            <person name="Toh H."/>
            <person name="Suda W."/>
            <person name="Kim S.W."/>
            <person name="Suzuki S."/>
            <person name="Yakabe T."/>
            <person name="Hattori M."/>
            <person name="Yajima N."/>
        </authorList>
    </citation>
    <scope>NUCLEOTIDE SEQUENCE [LARGE SCALE GENOMIC DNA]</scope>
    <source>
        <strain evidence="1 2">KB290</strain>
    </source>
</reference>
<dbReference type="HOGENOM" id="CLU_3382447_0_0_9"/>
<evidence type="ECO:0000313" key="2">
    <source>
        <dbReference type="Proteomes" id="UP000012042"/>
    </source>
</evidence>
<evidence type="ECO:0000313" key="1">
    <source>
        <dbReference type="EMBL" id="BAN07119.1"/>
    </source>
</evidence>
<dbReference type="Proteomes" id="UP000012042">
    <property type="component" value="Chromosome"/>
</dbReference>
<dbReference type="EMBL" id="AP012167">
    <property type="protein sequence ID" value="BAN07119.1"/>
    <property type="molecule type" value="Genomic_DNA"/>
</dbReference>